<feature type="domain" description="Peptidase S1" evidence="3">
    <location>
        <begin position="183"/>
        <end position="302"/>
    </location>
</feature>
<dbReference type="Gene3D" id="2.40.10.10">
    <property type="entry name" value="Trypsin-like serine proteases"/>
    <property type="match status" value="2"/>
</dbReference>
<keyword evidence="5" id="KW-1185">Reference proteome</keyword>
<dbReference type="GO" id="GO:0006508">
    <property type="term" value="P:proteolysis"/>
    <property type="evidence" value="ECO:0007669"/>
    <property type="project" value="InterPro"/>
</dbReference>
<dbReference type="SUPFAM" id="SSF50494">
    <property type="entry name" value="Trypsin-like serine proteases"/>
    <property type="match status" value="1"/>
</dbReference>
<comment type="caution">
    <text evidence="4">The sequence shown here is derived from an EMBL/GenBank/DDBJ whole genome shotgun (WGS) entry which is preliminary data.</text>
</comment>
<evidence type="ECO:0000256" key="1">
    <source>
        <dbReference type="ARBA" id="ARBA00007664"/>
    </source>
</evidence>
<protein>
    <recommendedName>
        <fullName evidence="3">Peptidase S1 domain-containing protein</fullName>
    </recommendedName>
</protein>
<dbReference type="EMBL" id="CAJHNH020000515">
    <property type="protein sequence ID" value="CAG5118218.1"/>
    <property type="molecule type" value="Genomic_DNA"/>
</dbReference>
<dbReference type="InterPro" id="IPR009003">
    <property type="entry name" value="Peptidase_S1_PA"/>
</dbReference>
<dbReference type="InterPro" id="IPR050966">
    <property type="entry name" value="Glutamyl_endopeptidase"/>
</dbReference>
<dbReference type="InterPro" id="IPR043504">
    <property type="entry name" value="Peptidase_S1_PA_chymotrypsin"/>
</dbReference>
<dbReference type="PROSITE" id="PS00134">
    <property type="entry name" value="TRYPSIN_HIS"/>
    <property type="match status" value="1"/>
</dbReference>
<reference evidence="4" key="1">
    <citation type="submission" date="2021-04" db="EMBL/GenBank/DDBJ databases">
        <authorList>
            <consortium name="Molecular Ecology Group"/>
        </authorList>
    </citation>
    <scope>NUCLEOTIDE SEQUENCE</scope>
</reference>
<dbReference type="PANTHER" id="PTHR15462">
    <property type="entry name" value="SERINE PROTEASE"/>
    <property type="match status" value="1"/>
</dbReference>
<dbReference type="Pfam" id="PF00089">
    <property type="entry name" value="Trypsin"/>
    <property type="match status" value="1"/>
</dbReference>
<organism evidence="4 5">
    <name type="scientific">Candidula unifasciata</name>
    <dbReference type="NCBI Taxonomy" id="100452"/>
    <lineage>
        <taxon>Eukaryota</taxon>
        <taxon>Metazoa</taxon>
        <taxon>Spiralia</taxon>
        <taxon>Lophotrochozoa</taxon>
        <taxon>Mollusca</taxon>
        <taxon>Gastropoda</taxon>
        <taxon>Heterobranchia</taxon>
        <taxon>Euthyneura</taxon>
        <taxon>Panpulmonata</taxon>
        <taxon>Eupulmonata</taxon>
        <taxon>Stylommatophora</taxon>
        <taxon>Helicina</taxon>
        <taxon>Helicoidea</taxon>
        <taxon>Geomitridae</taxon>
        <taxon>Candidula</taxon>
    </lineage>
</organism>
<evidence type="ECO:0000259" key="3">
    <source>
        <dbReference type="Pfam" id="PF00089"/>
    </source>
</evidence>
<sequence length="408" mass="46053">MAPSEQTTCSPAFISNLNERETWIITLLYCTYALPTVALGNSINTRHLWLSGTPTQMSFQHISGVLNLETTAKLNRSQNSYALGPNALRSKYAPAFSNQNTQLTTLLLIANWAKRNIRFRHDDCKKHKNISTILGSSGHFSKRNETSVTRETYQKRIVRPYDKKVFVYGKDDRLRIYPSLLRKFPYSNIVRLSTGCTGTLVTPQHVLTAAHCLHTGFRFRNNLEMLKVEVPDSMGVRAYYIEKIGIPGRWLHSRNNQEHQASWDYAVVKLSFGIHGRSQFFPLAVPTAGVLNENLQFLGFPNNKDDLWLSICPAKCDSAVGNSGAAVLSDDSREGKKIIGILSSTMPVGRMPYYTQVSIITALTWAKLYDICSEIGEIGVQHRVCPPLETVHRLRRFRNINNVIPFFG</sequence>
<dbReference type="PANTHER" id="PTHR15462:SF8">
    <property type="entry name" value="SERINE PROTEASE"/>
    <property type="match status" value="1"/>
</dbReference>
<evidence type="ECO:0000313" key="4">
    <source>
        <dbReference type="EMBL" id="CAG5118218.1"/>
    </source>
</evidence>
<accession>A0A8S3YP43</accession>
<dbReference type="InterPro" id="IPR001254">
    <property type="entry name" value="Trypsin_dom"/>
</dbReference>
<dbReference type="OrthoDB" id="10037376at2759"/>
<dbReference type="GO" id="GO:0004252">
    <property type="term" value="F:serine-type endopeptidase activity"/>
    <property type="evidence" value="ECO:0007669"/>
    <property type="project" value="InterPro"/>
</dbReference>
<comment type="similarity">
    <text evidence="1">Belongs to the peptidase S1 family.</text>
</comment>
<dbReference type="Proteomes" id="UP000678393">
    <property type="component" value="Unassembled WGS sequence"/>
</dbReference>
<evidence type="ECO:0000313" key="5">
    <source>
        <dbReference type="Proteomes" id="UP000678393"/>
    </source>
</evidence>
<gene>
    <name evidence="4" type="ORF">CUNI_LOCUS3776</name>
</gene>
<keyword evidence="2" id="KW-0732">Signal</keyword>
<dbReference type="AlphaFoldDB" id="A0A8S3YP43"/>
<evidence type="ECO:0000256" key="2">
    <source>
        <dbReference type="ARBA" id="ARBA00022729"/>
    </source>
</evidence>
<dbReference type="InterPro" id="IPR018114">
    <property type="entry name" value="TRYPSIN_HIS"/>
</dbReference>
<proteinExistence type="inferred from homology"/>
<name>A0A8S3YP43_9EUPU</name>